<dbReference type="Proteomes" id="UP000275461">
    <property type="component" value="Unassembled WGS sequence"/>
</dbReference>
<protein>
    <recommendedName>
        <fullName evidence="2">Gp5/Type VI secretion system Vgr protein OB-fold domain-containing protein</fullName>
    </recommendedName>
</protein>
<feature type="domain" description="Gp5/Type VI secretion system Vgr protein OB-fold" evidence="2">
    <location>
        <begin position="20"/>
        <end position="95"/>
    </location>
</feature>
<dbReference type="EMBL" id="RCDA01000001">
    <property type="protein sequence ID" value="RLK50617.1"/>
    <property type="molecule type" value="Genomic_DNA"/>
</dbReference>
<dbReference type="InterPro" id="IPR037026">
    <property type="entry name" value="Vgr_OB-fold_dom_sf"/>
</dbReference>
<reference evidence="3 4" key="1">
    <citation type="submission" date="2018-10" db="EMBL/GenBank/DDBJ databases">
        <title>Genomic Encyclopedia of Type Strains, Phase IV (KMG-IV): sequencing the most valuable type-strain genomes for metagenomic binning, comparative biology and taxonomic classification.</title>
        <authorList>
            <person name="Goeker M."/>
        </authorList>
    </citation>
    <scope>NUCLEOTIDE SEQUENCE [LARGE SCALE GENOMIC DNA]</scope>
    <source>
        <strain evidence="3 4">DSM 12769</strain>
    </source>
</reference>
<dbReference type="AlphaFoldDB" id="A0A498C6D9"/>
<dbReference type="SUPFAM" id="SSF69349">
    <property type="entry name" value="Phage fibre proteins"/>
    <property type="match status" value="1"/>
</dbReference>
<dbReference type="OrthoDB" id="9762420at2"/>
<evidence type="ECO:0000256" key="1">
    <source>
        <dbReference type="SAM" id="MobiDB-lite"/>
    </source>
</evidence>
<dbReference type="SUPFAM" id="SSF69255">
    <property type="entry name" value="gp5 N-terminal domain-like"/>
    <property type="match status" value="1"/>
</dbReference>
<gene>
    <name evidence="3" type="ORF">DFR31_0523</name>
</gene>
<evidence type="ECO:0000313" key="4">
    <source>
        <dbReference type="Proteomes" id="UP000275461"/>
    </source>
</evidence>
<dbReference type="Gene3D" id="2.40.50.230">
    <property type="entry name" value="Gp5 N-terminal domain"/>
    <property type="match status" value="1"/>
</dbReference>
<keyword evidence="4" id="KW-1185">Reference proteome</keyword>
<comment type="caution">
    <text evidence="3">The sequence shown here is derived from an EMBL/GenBank/DDBJ whole genome shotgun (WGS) entry which is preliminary data.</text>
</comment>
<proteinExistence type="predicted"/>
<dbReference type="RefSeq" id="WP_121441095.1">
    <property type="nucleotide sequence ID" value="NZ_RCDA01000001.1"/>
</dbReference>
<dbReference type="InterPro" id="IPR006531">
    <property type="entry name" value="Gp5/Vgr_OB"/>
</dbReference>
<evidence type="ECO:0000259" key="2">
    <source>
        <dbReference type="Pfam" id="PF04717"/>
    </source>
</evidence>
<dbReference type="Pfam" id="PF04717">
    <property type="entry name" value="Phage_base_V"/>
    <property type="match status" value="1"/>
</dbReference>
<sequence>MEDVIKQLVRQAQERRYGKYRGVVVDNADSQRRGRVRVQVPSVWGDRISHWALPCLPFGGKSGQGFFSVPEVGAQVWVEFEGGDTEYPIWTGTFWRSADEVPEEVVRESDAAPSTRVFRTPKGHRLVFEEQDDAEQVRLEHGGGAHVDMGPEGGLSLTDAGGATVVLDAENNQLRVEDANGNTLVLTATGTTVEDANGNKIEMAPSGVTVKGAQIVLDGNQVMLGGAGGEPLIKGQSFLSLFATHVHTSSPSGGPTSPPLPQGEMSTLSMKVLTG</sequence>
<organism evidence="3 4">
    <name type="scientific">Alkalispirillum mobile</name>
    <dbReference type="NCBI Taxonomy" id="85925"/>
    <lineage>
        <taxon>Bacteria</taxon>
        <taxon>Pseudomonadati</taxon>
        <taxon>Pseudomonadota</taxon>
        <taxon>Gammaproteobacteria</taxon>
        <taxon>Chromatiales</taxon>
        <taxon>Ectothiorhodospiraceae</taxon>
        <taxon>Alkalispirillum</taxon>
    </lineage>
</organism>
<name>A0A498C6D9_9GAMM</name>
<feature type="region of interest" description="Disordered" evidence="1">
    <location>
        <begin position="247"/>
        <end position="266"/>
    </location>
</feature>
<evidence type="ECO:0000313" key="3">
    <source>
        <dbReference type="EMBL" id="RLK50617.1"/>
    </source>
</evidence>
<accession>A0A498C6D9</accession>